<keyword evidence="1" id="KW-0863">Zinc-finger</keyword>
<feature type="domain" description="SWIM-type" evidence="2">
    <location>
        <begin position="102"/>
        <end position="133"/>
    </location>
</feature>
<dbReference type="PROSITE" id="PS50966">
    <property type="entry name" value="ZF_SWIM"/>
    <property type="match status" value="1"/>
</dbReference>
<gene>
    <name evidence="3" type="ORF">GMARGA_LOCUS10222</name>
</gene>
<keyword evidence="4" id="KW-1185">Reference proteome</keyword>
<proteinExistence type="predicted"/>
<name>A0ABN7USP2_GIGMA</name>
<dbReference type="Proteomes" id="UP000789901">
    <property type="component" value="Unassembled WGS sequence"/>
</dbReference>
<evidence type="ECO:0000256" key="1">
    <source>
        <dbReference type="PROSITE-ProRule" id="PRU00325"/>
    </source>
</evidence>
<keyword evidence="1" id="KW-0862">Zinc</keyword>
<keyword evidence="1" id="KW-0479">Metal-binding</keyword>
<dbReference type="PANTHER" id="PTHR35385">
    <property type="entry name" value="PROTEIN B, PUTATIVE-RELATED-RELATED"/>
    <property type="match status" value="1"/>
</dbReference>
<comment type="caution">
    <text evidence="3">The sequence shown here is derived from an EMBL/GenBank/DDBJ whole genome shotgun (WGS) entry which is preliminary data.</text>
</comment>
<evidence type="ECO:0000313" key="3">
    <source>
        <dbReference type="EMBL" id="CAG8667318.1"/>
    </source>
</evidence>
<evidence type="ECO:0000313" key="4">
    <source>
        <dbReference type="Proteomes" id="UP000789901"/>
    </source>
</evidence>
<sequence length="257" mass="30002">MDMHYEDFKRKYYYKYLQLKKHVEHLWEHQQFWALSFHLELPLRGNNTNNYVERGFGIMTDIIFTRTQAYNPETIDPNSIQKTNMENEYLVPSTKENNGTNYIVNSEIGICSCPIGMSGAPCKHQRAVAAKFHVLVFNFILSLIPDNRAIYAYIAFGYITQNKSFYASLHAQPTVRNQEILYIRDKVEISNNFSRTGWKEPEVLNEESKDAIEINNSNFASFLEKVRSDYQNADQPLRIALDKFKDHYNLVKSKSAS</sequence>
<dbReference type="EMBL" id="CAJVQB010005666">
    <property type="protein sequence ID" value="CAG8667318.1"/>
    <property type="molecule type" value="Genomic_DNA"/>
</dbReference>
<dbReference type="InterPro" id="IPR007527">
    <property type="entry name" value="Znf_SWIM"/>
</dbReference>
<organism evidence="3 4">
    <name type="scientific">Gigaspora margarita</name>
    <dbReference type="NCBI Taxonomy" id="4874"/>
    <lineage>
        <taxon>Eukaryota</taxon>
        <taxon>Fungi</taxon>
        <taxon>Fungi incertae sedis</taxon>
        <taxon>Mucoromycota</taxon>
        <taxon>Glomeromycotina</taxon>
        <taxon>Glomeromycetes</taxon>
        <taxon>Diversisporales</taxon>
        <taxon>Gigasporaceae</taxon>
        <taxon>Gigaspora</taxon>
    </lineage>
</organism>
<protein>
    <submittedName>
        <fullName evidence="3">39344_t:CDS:1</fullName>
    </submittedName>
</protein>
<accession>A0ABN7USP2</accession>
<dbReference type="PANTHER" id="PTHR35385:SF2">
    <property type="entry name" value="PROTEIN B, PUTATIVE-RELATED"/>
    <property type="match status" value="1"/>
</dbReference>
<reference evidence="3 4" key="1">
    <citation type="submission" date="2021-06" db="EMBL/GenBank/DDBJ databases">
        <authorList>
            <person name="Kallberg Y."/>
            <person name="Tangrot J."/>
            <person name="Rosling A."/>
        </authorList>
    </citation>
    <scope>NUCLEOTIDE SEQUENCE [LARGE SCALE GENOMIC DNA]</scope>
    <source>
        <strain evidence="3 4">120-4 pot B 10/14</strain>
    </source>
</reference>
<evidence type="ECO:0000259" key="2">
    <source>
        <dbReference type="PROSITE" id="PS50966"/>
    </source>
</evidence>